<dbReference type="PANTHER" id="PTHR36529:SF1">
    <property type="entry name" value="GLYCOSYLTRANSFERASE"/>
    <property type="match status" value="1"/>
</dbReference>
<evidence type="ECO:0000313" key="1">
    <source>
        <dbReference type="EMBL" id="MEE4023715.1"/>
    </source>
</evidence>
<dbReference type="EMBL" id="JAZDUE010000008">
    <property type="protein sequence ID" value="MEE4023715.1"/>
    <property type="molecule type" value="Genomic_DNA"/>
</dbReference>
<name>A0ABU7MTQ9_9ACTN</name>
<reference evidence="1 2" key="1">
    <citation type="submission" date="2024-01" db="EMBL/GenBank/DDBJ databases">
        <title>Draft genome sequence of Gordonia sp. PKS22-38.</title>
        <authorList>
            <person name="Suphannarot A."/>
            <person name="Mingma R."/>
        </authorList>
    </citation>
    <scope>NUCLEOTIDE SEQUENCE [LARGE SCALE GENOMIC DNA]</scope>
    <source>
        <strain evidence="1 2">PKS22-38</strain>
    </source>
</reference>
<protein>
    <submittedName>
        <fullName evidence="1">DUF2064 domain-containing protein</fullName>
    </submittedName>
</protein>
<dbReference type="Gene3D" id="3.90.550.10">
    <property type="entry name" value="Spore Coat Polysaccharide Biosynthesis Protein SpsA, Chain A"/>
    <property type="match status" value="1"/>
</dbReference>
<dbReference type="Pfam" id="PF09837">
    <property type="entry name" value="DUF2064"/>
    <property type="match status" value="1"/>
</dbReference>
<evidence type="ECO:0000313" key="2">
    <source>
        <dbReference type="Proteomes" id="UP001335729"/>
    </source>
</evidence>
<sequence>MTDSAVLIVAKAPVPGLAKTRLATRYGPRGAAALAAAALLDTLRTARQVAHSEVIVAYTGDLGASCRADELADALRDAMLIPQRGDGFAQRLTNAHLDAAATGAHRVLQIGMDTPQVRVDDLEAGLAGLEGGRSCVLGEARDGGWWAFGTSRARGARALATVPMSRPDTGRLTRDALARAGLTVHLLTTMSDVDVPDDVDAVARACPDGSEFACTAAHLGTVTR</sequence>
<dbReference type="SUPFAM" id="SSF53448">
    <property type="entry name" value="Nucleotide-diphospho-sugar transferases"/>
    <property type="match status" value="1"/>
</dbReference>
<keyword evidence="2" id="KW-1185">Reference proteome</keyword>
<dbReference type="PANTHER" id="PTHR36529">
    <property type="entry name" value="SLL1095 PROTEIN"/>
    <property type="match status" value="1"/>
</dbReference>
<dbReference type="Proteomes" id="UP001335729">
    <property type="component" value="Unassembled WGS sequence"/>
</dbReference>
<organism evidence="1 2">
    <name type="scientific">Gordonia prachuapensis</name>
    <dbReference type="NCBI Taxonomy" id="3115651"/>
    <lineage>
        <taxon>Bacteria</taxon>
        <taxon>Bacillati</taxon>
        <taxon>Actinomycetota</taxon>
        <taxon>Actinomycetes</taxon>
        <taxon>Mycobacteriales</taxon>
        <taxon>Gordoniaceae</taxon>
        <taxon>Gordonia</taxon>
    </lineage>
</organism>
<dbReference type="InterPro" id="IPR029044">
    <property type="entry name" value="Nucleotide-diphossugar_trans"/>
</dbReference>
<accession>A0ABU7MTQ9</accession>
<comment type="caution">
    <text evidence="1">The sequence shown here is derived from an EMBL/GenBank/DDBJ whole genome shotgun (WGS) entry which is preliminary data.</text>
</comment>
<dbReference type="RefSeq" id="WP_330505108.1">
    <property type="nucleotide sequence ID" value="NZ_JAZDUE010000008.1"/>
</dbReference>
<proteinExistence type="predicted"/>
<gene>
    <name evidence="1" type="ORF">V1Y59_11550</name>
</gene>
<dbReference type="InterPro" id="IPR018641">
    <property type="entry name" value="Trfase_1_rSAM/seldom-assoc"/>
</dbReference>